<reference evidence="10 11" key="1">
    <citation type="journal article" date="2016" name="Nat. Commun.">
        <title>Thousands of microbial genomes shed light on interconnected biogeochemical processes in an aquifer system.</title>
        <authorList>
            <person name="Anantharaman K."/>
            <person name="Brown C.T."/>
            <person name="Hug L.A."/>
            <person name="Sharon I."/>
            <person name="Castelle C.J."/>
            <person name="Probst A.J."/>
            <person name="Thomas B.C."/>
            <person name="Singh A."/>
            <person name="Wilkins M.J."/>
            <person name="Karaoz U."/>
            <person name="Brodie E.L."/>
            <person name="Williams K.H."/>
            <person name="Hubbard S.S."/>
            <person name="Banfield J.F."/>
        </authorList>
    </citation>
    <scope>NUCLEOTIDE SEQUENCE [LARGE SCALE GENOMIC DNA]</scope>
</reference>
<keyword evidence="3" id="KW-0378">Hydrolase</keyword>
<dbReference type="GO" id="GO:0006281">
    <property type="term" value="P:DNA repair"/>
    <property type="evidence" value="ECO:0007669"/>
    <property type="project" value="InterPro"/>
</dbReference>
<evidence type="ECO:0000313" key="10">
    <source>
        <dbReference type="EMBL" id="OGG12539.1"/>
    </source>
</evidence>
<dbReference type="Proteomes" id="UP000176923">
    <property type="component" value="Unassembled WGS sequence"/>
</dbReference>
<dbReference type="InterPro" id="IPR049163">
    <property type="entry name" value="Pif1-like_2B_dom"/>
</dbReference>
<dbReference type="Pfam" id="PF21530">
    <property type="entry name" value="Pif1_2B_dom"/>
    <property type="match status" value="1"/>
</dbReference>
<evidence type="ECO:0000256" key="4">
    <source>
        <dbReference type="ARBA" id="ARBA00022806"/>
    </source>
</evidence>
<dbReference type="PANTHER" id="PTHR47642:SF5">
    <property type="entry name" value="ATP-DEPENDENT DNA HELICASE"/>
    <property type="match status" value="1"/>
</dbReference>
<evidence type="ECO:0000259" key="9">
    <source>
        <dbReference type="SMART" id="SM00382"/>
    </source>
</evidence>
<protein>
    <recommendedName>
        <fullName evidence="9">AAA+ ATPase domain-containing protein</fullName>
    </recommendedName>
</protein>
<dbReference type="SUPFAM" id="SSF52540">
    <property type="entry name" value="P-loop containing nucleoside triphosphate hydrolases"/>
    <property type="match status" value="2"/>
</dbReference>
<gene>
    <name evidence="10" type="ORF">A3D77_04320</name>
</gene>
<keyword evidence="6" id="KW-0238">DNA-binding</keyword>
<comment type="caution">
    <text evidence="10">The sequence shown here is derived from an EMBL/GenBank/DDBJ whole genome shotgun (WGS) entry which is preliminary data.</text>
</comment>
<organism evidence="10 11">
    <name type="scientific">Candidatus Gottesmanbacteria bacterium RIFCSPHIGHO2_02_FULL_39_11</name>
    <dbReference type="NCBI Taxonomy" id="1798382"/>
    <lineage>
        <taxon>Bacteria</taxon>
        <taxon>Candidatus Gottesmaniibacteriota</taxon>
    </lineage>
</organism>
<accession>A0A1F5ZJ79</accession>
<dbReference type="InterPro" id="IPR027417">
    <property type="entry name" value="P-loop_NTPase"/>
</dbReference>
<dbReference type="GO" id="GO:0003678">
    <property type="term" value="F:DNA helicase activity"/>
    <property type="evidence" value="ECO:0007669"/>
    <property type="project" value="InterPro"/>
</dbReference>
<dbReference type="Pfam" id="PF05970">
    <property type="entry name" value="PIF1"/>
    <property type="match status" value="1"/>
</dbReference>
<evidence type="ECO:0000256" key="2">
    <source>
        <dbReference type="ARBA" id="ARBA00022763"/>
    </source>
</evidence>
<keyword evidence="1" id="KW-0547">Nucleotide-binding</keyword>
<evidence type="ECO:0000256" key="8">
    <source>
        <dbReference type="ARBA" id="ARBA00023235"/>
    </source>
</evidence>
<keyword evidence="7" id="KW-0234">DNA repair</keyword>
<dbReference type="GO" id="GO:0000723">
    <property type="term" value="P:telomere maintenance"/>
    <property type="evidence" value="ECO:0007669"/>
    <property type="project" value="InterPro"/>
</dbReference>
<feature type="domain" description="AAA+ ATPase" evidence="9">
    <location>
        <begin position="12"/>
        <end position="230"/>
    </location>
</feature>
<evidence type="ECO:0000256" key="3">
    <source>
        <dbReference type="ARBA" id="ARBA00022801"/>
    </source>
</evidence>
<sequence length="437" mass="49255">MTQKQAFEMLRLGYTMLITGSPGSGKTHLLNKFIKHLKKYKVPVGITATTGIAATHIGGTTLDSWSGIGLAEELTDPQIYEITQKKYIKERLLKTKVVIIDEVSMLSSGKVDLLNRLLQEAQRNQNPFGGVQMVFCGDFFQLPPVADDRNNPPYAFKSKIWNSMDLHVAYLTETHRQEMGDFLRVLNSIRSNTVGDAEYKILRVCVSREFPRGVVPTRLYTHNIDVDAINKRELEKINSNVFSFEMEVSGIPTLVQSLKNNCLAPEHLELKKGAVVMFVRNNLREGYINGTMGRVTGFDSGGPIVETFDRRKIHVKNLTWSIEEDGRIKASVTQFPLRLAWAITVHKSQGMTLSAAEVDLSKSFLLGMGYVALSRLRNLESLKILGLNEIALSVSPEIAAIDRFIQEKSKEEEEELSQLGVITRFFRKRNVMYHLTS</sequence>
<evidence type="ECO:0000256" key="6">
    <source>
        <dbReference type="ARBA" id="ARBA00023125"/>
    </source>
</evidence>
<dbReference type="Gene3D" id="3.40.50.300">
    <property type="entry name" value="P-loop containing nucleotide triphosphate hydrolases"/>
    <property type="match status" value="1"/>
</dbReference>
<proteinExistence type="predicted"/>
<keyword evidence="8" id="KW-0413">Isomerase</keyword>
<name>A0A1F5ZJ79_9BACT</name>
<dbReference type="EMBL" id="MFJL01000044">
    <property type="protein sequence ID" value="OGG12539.1"/>
    <property type="molecule type" value="Genomic_DNA"/>
</dbReference>
<evidence type="ECO:0000256" key="5">
    <source>
        <dbReference type="ARBA" id="ARBA00022840"/>
    </source>
</evidence>
<keyword evidence="4" id="KW-0347">Helicase</keyword>
<keyword evidence="5" id="KW-0067">ATP-binding</keyword>
<dbReference type="CDD" id="cd18037">
    <property type="entry name" value="DEXSc_Pif1_like"/>
    <property type="match status" value="1"/>
</dbReference>
<dbReference type="CDD" id="cd18809">
    <property type="entry name" value="SF1_C_RecD"/>
    <property type="match status" value="1"/>
</dbReference>
<dbReference type="PANTHER" id="PTHR47642">
    <property type="entry name" value="ATP-DEPENDENT DNA HELICASE"/>
    <property type="match status" value="1"/>
</dbReference>
<dbReference type="SMART" id="SM00382">
    <property type="entry name" value="AAA"/>
    <property type="match status" value="1"/>
</dbReference>
<dbReference type="InterPro" id="IPR051055">
    <property type="entry name" value="PIF1_helicase"/>
</dbReference>
<evidence type="ECO:0000256" key="7">
    <source>
        <dbReference type="ARBA" id="ARBA00023204"/>
    </source>
</evidence>
<dbReference type="STRING" id="1798382.A3D77_04320"/>
<dbReference type="InterPro" id="IPR003593">
    <property type="entry name" value="AAA+_ATPase"/>
</dbReference>
<keyword evidence="2" id="KW-0227">DNA damage</keyword>
<evidence type="ECO:0000313" key="11">
    <source>
        <dbReference type="Proteomes" id="UP000176923"/>
    </source>
</evidence>
<dbReference type="Gene3D" id="2.30.30.940">
    <property type="match status" value="1"/>
</dbReference>
<dbReference type="AlphaFoldDB" id="A0A1F5ZJ79"/>
<dbReference type="InterPro" id="IPR010285">
    <property type="entry name" value="DNA_helicase_pif1-like_DEAD"/>
</dbReference>
<evidence type="ECO:0000256" key="1">
    <source>
        <dbReference type="ARBA" id="ARBA00022741"/>
    </source>
</evidence>